<dbReference type="InterPro" id="IPR000157">
    <property type="entry name" value="TIR_dom"/>
</dbReference>
<dbReference type="GO" id="GO:0043531">
    <property type="term" value="F:ADP binding"/>
    <property type="evidence" value="ECO:0007669"/>
    <property type="project" value="InterPro"/>
</dbReference>
<keyword evidence="4" id="KW-1185">Reference proteome</keyword>
<dbReference type="Proteomes" id="UP000822688">
    <property type="component" value="Chromosome 12"/>
</dbReference>
<dbReference type="SUPFAM" id="SSF52200">
    <property type="entry name" value="Toll/Interleukin receptor TIR domain"/>
    <property type="match status" value="1"/>
</dbReference>
<comment type="caution">
    <text evidence="3">The sequence shown here is derived from an EMBL/GenBank/DDBJ whole genome shotgun (WGS) entry which is preliminary data.</text>
</comment>
<dbReference type="SUPFAM" id="SSF52540">
    <property type="entry name" value="P-loop containing nucleoside triphosphate hydrolases"/>
    <property type="match status" value="1"/>
</dbReference>
<dbReference type="InterPro" id="IPR027417">
    <property type="entry name" value="P-loop_NTPase"/>
</dbReference>
<dbReference type="InterPro" id="IPR032675">
    <property type="entry name" value="LRR_dom_sf"/>
</dbReference>
<evidence type="ECO:0000313" key="4">
    <source>
        <dbReference type="Proteomes" id="UP000822688"/>
    </source>
</evidence>
<feature type="domain" description="TIR" evidence="2">
    <location>
        <begin position="108"/>
        <end position="249"/>
    </location>
</feature>
<accession>A0A8T0G6D9</accession>
<name>A0A8T0G6D9_CERPU</name>
<dbReference type="GO" id="GO:0007165">
    <property type="term" value="P:signal transduction"/>
    <property type="evidence" value="ECO:0007669"/>
    <property type="project" value="InterPro"/>
</dbReference>
<protein>
    <recommendedName>
        <fullName evidence="2">TIR domain-containing protein</fullName>
    </recommendedName>
</protein>
<dbReference type="PROSITE" id="PS50104">
    <property type="entry name" value="TIR"/>
    <property type="match status" value="1"/>
</dbReference>
<feature type="compositionally biased region" description="Basic and acidic residues" evidence="1">
    <location>
        <begin position="60"/>
        <end position="79"/>
    </location>
</feature>
<dbReference type="Pfam" id="PF13676">
    <property type="entry name" value="TIR_2"/>
    <property type="match status" value="1"/>
</dbReference>
<dbReference type="SMART" id="SM00255">
    <property type="entry name" value="TIR"/>
    <property type="match status" value="1"/>
</dbReference>
<organism evidence="3 4">
    <name type="scientific">Ceratodon purpureus</name>
    <name type="common">Fire moss</name>
    <name type="synonym">Dicranum purpureum</name>
    <dbReference type="NCBI Taxonomy" id="3225"/>
    <lineage>
        <taxon>Eukaryota</taxon>
        <taxon>Viridiplantae</taxon>
        <taxon>Streptophyta</taxon>
        <taxon>Embryophyta</taxon>
        <taxon>Bryophyta</taxon>
        <taxon>Bryophytina</taxon>
        <taxon>Bryopsida</taxon>
        <taxon>Dicranidae</taxon>
        <taxon>Pseudoditrichales</taxon>
        <taxon>Ditrichaceae</taxon>
        <taxon>Ceratodon</taxon>
    </lineage>
</organism>
<sequence length="1265" mass="143346">MSRVRVDDEMDEGSDEEKKRERKAVEVSEGDEERERRAGKRPREVDDEEERDKRRRKKSHETGGDAEKHRHEGDVEKGDSTSNAVNCELSGDNLNNDNCDDSDYILETKHKIFLSHSGAQKDFVDQLCVDLERRDRYPFFDKRRDSLPIGEKFPKMIFDAIEQCRVGVVVLSKEFFTRSKWPMLELNAMVKEFEKDSSRISIIPIFYLISLEEFKDIDIQNQWTVQWEKWSEEDIRVNVEEWKNALKVLASINSLVSKRGCGDVQFREEIVMEVCGVVTPQTRWDDSHVQGRSRNCKVIEDKMDQVLANPNSRVCIVGLYGVGGIGKTTISKALCNNLALKFCDNVCHIELASGSELELLGRKRELELLRKVLKKLSKIRHDDLDKLDDIELVYAYLKKQLCNQPIFLALDNVHDDFKALEVAQTYLKASYGSGSVVLVTARSLSVLEKLNLDATNCLEMPELEENEAETLFLSYADLPSRHEVDEKLLEDCIERCHFLKGDGRSRHYHPLALKVLGQQLGSNTTKWAAQLCNIDTFNQLKDKTNPVYSILRNSYDSLDRKHQMVFMDLALLVTPEYDNYEVGVTRRDMLCVVHEASVEDVKDMLEVLKRKSLLEDLTDDFTRIGMHDLWIEFAIAETKAQDGREQRWVYHVDGKKALGRSGRWRESVERMCFLKEGWRGLEGLNLTDFVNVEAFKLEVLILTPDCDLDLDLSGLKHLKSLELDTPGLTVRAEGLSSLSSLVSLSWTTPRFAPCLDGIGRLTKLQELELEDCKGTVVLDLTELIFLRIVGIFRFPDLVSLKGLSSRMADLRILRVPQCKSLRECPGVGELYALELLSLVGCGKLEKLPCLGRLTKLRGLLIFGCKSIRAVPGLNDLVSLELFAARGCSKLVILPDLARLIKLRSLRVEECPVQKVPGLDSLLSLTTMYASFGKLSGELPVLSKLSALKLVYINGWNGPIWASILSLLMLEELELSVCKGDDVVPDLKDLERLRHVRLEDCEYKNLLGLSNSTALKYLFLNGCEKLERLPEFGGLTRLIWLEIVGCPNLRDWRSESTLCSLELLAVDGSSVMSFVRDLEALTSLRKLTLCGSECENVLNMASLCSQLESLGIYGFSKIEALDFTNFSHLEELKLNGCSALKRVTCDTPLTDLTKLKVIYCESLVEIPDLSTFPQLEKLRLEECRALTKLSCSERLTAVRKIKFIGCDLDDEVLDLSRFPNLRKFRVEDASSWDDDEGDGSGDEGSAIEDDDDEGSSIGDDDDHWKL</sequence>
<feature type="region of interest" description="Disordered" evidence="1">
    <location>
        <begin position="1"/>
        <end position="84"/>
    </location>
</feature>
<dbReference type="PANTHER" id="PTHR11017">
    <property type="entry name" value="LEUCINE-RICH REPEAT-CONTAINING PROTEIN"/>
    <property type="match status" value="1"/>
</dbReference>
<evidence type="ECO:0000256" key="1">
    <source>
        <dbReference type="SAM" id="MobiDB-lite"/>
    </source>
</evidence>
<feature type="region of interest" description="Disordered" evidence="1">
    <location>
        <begin position="1228"/>
        <end position="1265"/>
    </location>
</feature>
<feature type="compositionally biased region" description="Acidic residues" evidence="1">
    <location>
        <begin position="1229"/>
        <end position="1265"/>
    </location>
</feature>
<dbReference type="AlphaFoldDB" id="A0A8T0G6D9"/>
<evidence type="ECO:0000259" key="2">
    <source>
        <dbReference type="PROSITE" id="PS50104"/>
    </source>
</evidence>
<dbReference type="InterPro" id="IPR002182">
    <property type="entry name" value="NB-ARC"/>
</dbReference>
<dbReference type="InterPro" id="IPR044974">
    <property type="entry name" value="Disease_R_plants"/>
</dbReference>
<dbReference type="EMBL" id="CM026433">
    <property type="protein sequence ID" value="KAG0554037.1"/>
    <property type="molecule type" value="Genomic_DNA"/>
</dbReference>
<dbReference type="PRINTS" id="PR00364">
    <property type="entry name" value="DISEASERSIST"/>
</dbReference>
<dbReference type="SUPFAM" id="SSF52058">
    <property type="entry name" value="L domain-like"/>
    <property type="match status" value="3"/>
</dbReference>
<dbReference type="Pfam" id="PF00931">
    <property type="entry name" value="NB-ARC"/>
    <property type="match status" value="1"/>
</dbReference>
<dbReference type="Gene3D" id="3.80.10.10">
    <property type="entry name" value="Ribonuclease Inhibitor"/>
    <property type="match status" value="2"/>
</dbReference>
<feature type="compositionally biased region" description="Basic and acidic residues" evidence="1">
    <location>
        <begin position="16"/>
        <end position="26"/>
    </location>
</feature>
<proteinExistence type="predicted"/>
<dbReference type="GO" id="GO:0006952">
    <property type="term" value="P:defense response"/>
    <property type="evidence" value="ECO:0007669"/>
    <property type="project" value="InterPro"/>
</dbReference>
<dbReference type="Gene3D" id="3.40.50.10140">
    <property type="entry name" value="Toll/interleukin-1 receptor homology (TIR) domain"/>
    <property type="match status" value="1"/>
</dbReference>
<dbReference type="PANTHER" id="PTHR11017:SF579">
    <property type="entry name" value="TIR DOMAIN-CONTAINING PROTEIN"/>
    <property type="match status" value="1"/>
</dbReference>
<dbReference type="Gene3D" id="3.40.50.300">
    <property type="entry name" value="P-loop containing nucleotide triphosphate hydrolases"/>
    <property type="match status" value="1"/>
</dbReference>
<evidence type="ECO:0000313" key="3">
    <source>
        <dbReference type="EMBL" id="KAG0554037.1"/>
    </source>
</evidence>
<feature type="compositionally biased region" description="Basic and acidic residues" evidence="1">
    <location>
        <begin position="33"/>
        <end position="44"/>
    </location>
</feature>
<reference evidence="3" key="1">
    <citation type="submission" date="2020-06" db="EMBL/GenBank/DDBJ databases">
        <title>WGS assembly of Ceratodon purpureus strain R40.</title>
        <authorList>
            <person name="Carey S.B."/>
            <person name="Jenkins J."/>
            <person name="Shu S."/>
            <person name="Lovell J.T."/>
            <person name="Sreedasyam A."/>
            <person name="Maumus F."/>
            <person name="Tiley G.P."/>
            <person name="Fernandez-Pozo N."/>
            <person name="Barry K."/>
            <person name="Chen C."/>
            <person name="Wang M."/>
            <person name="Lipzen A."/>
            <person name="Daum C."/>
            <person name="Saski C.A."/>
            <person name="Payton A.C."/>
            <person name="Mcbreen J.C."/>
            <person name="Conrad R.E."/>
            <person name="Kollar L.M."/>
            <person name="Olsson S."/>
            <person name="Huttunen S."/>
            <person name="Landis J.B."/>
            <person name="Wickett N.J."/>
            <person name="Johnson M.G."/>
            <person name="Rensing S.A."/>
            <person name="Grimwood J."/>
            <person name="Schmutz J."/>
            <person name="Mcdaniel S.F."/>
        </authorList>
    </citation>
    <scope>NUCLEOTIDE SEQUENCE</scope>
    <source>
        <strain evidence="3">R40</strain>
    </source>
</reference>
<dbReference type="InterPro" id="IPR035897">
    <property type="entry name" value="Toll_tir_struct_dom_sf"/>
</dbReference>
<gene>
    <name evidence="3" type="ORF">KC19_12G058600</name>
</gene>